<feature type="non-terminal residue" evidence="1">
    <location>
        <position position="49"/>
    </location>
</feature>
<comment type="caution">
    <text evidence="1">The sequence shown here is derived from an EMBL/GenBank/DDBJ whole genome shotgun (WGS) entry which is preliminary data.</text>
</comment>
<dbReference type="AlphaFoldDB" id="X1CJ47"/>
<gene>
    <name evidence="1" type="ORF">S01H4_62735</name>
</gene>
<dbReference type="EMBL" id="BART01037521">
    <property type="protein sequence ID" value="GAH08381.1"/>
    <property type="molecule type" value="Genomic_DNA"/>
</dbReference>
<protein>
    <submittedName>
        <fullName evidence="1">Uncharacterized protein</fullName>
    </submittedName>
</protein>
<name>X1CJ47_9ZZZZ</name>
<accession>X1CJ47</accession>
<organism evidence="1">
    <name type="scientific">marine sediment metagenome</name>
    <dbReference type="NCBI Taxonomy" id="412755"/>
    <lineage>
        <taxon>unclassified sequences</taxon>
        <taxon>metagenomes</taxon>
        <taxon>ecological metagenomes</taxon>
    </lineage>
</organism>
<evidence type="ECO:0000313" key="1">
    <source>
        <dbReference type="EMBL" id="GAH08381.1"/>
    </source>
</evidence>
<proteinExistence type="predicted"/>
<reference evidence="1" key="1">
    <citation type="journal article" date="2014" name="Front. Microbiol.">
        <title>High frequency of phylogenetically diverse reductive dehalogenase-homologous genes in deep subseafloor sedimentary metagenomes.</title>
        <authorList>
            <person name="Kawai M."/>
            <person name="Futagami T."/>
            <person name="Toyoda A."/>
            <person name="Takaki Y."/>
            <person name="Nishi S."/>
            <person name="Hori S."/>
            <person name="Arai W."/>
            <person name="Tsubouchi T."/>
            <person name="Morono Y."/>
            <person name="Uchiyama I."/>
            <person name="Ito T."/>
            <person name="Fujiyama A."/>
            <person name="Inagaki F."/>
            <person name="Takami H."/>
        </authorList>
    </citation>
    <scope>NUCLEOTIDE SEQUENCE</scope>
    <source>
        <strain evidence="1">Expedition CK06-06</strain>
    </source>
</reference>
<sequence>MPVIRDIPLSLKTREVLRREGFRGYSKIRPEIKSLILELLASVKKARLL</sequence>